<dbReference type="RefSeq" id="WP_078685684.1">
    <property type="nucleotide sequence ID" value="NZ_FUYA01000008.1"/>
</dbReference>
<feature type="binding site" evidence="9">
    <location>
        <position position="175"/>
    </location>
    <ligand>
        <name>ATP</name>
        <dbReference type="ChEBI" id="CHEBI:30616"/>
    </ligand>
</feature>
<dbReference type="Gene3D" id="3.30.230.80">
    <property type="match status" value="1"/>
</dbReference>
<evidence type="ECO:0000256" key="1">
    <source>
        <dbReference type="ARBA" id="ARBA00004496"/>
    </source>
</evidence>
<evidence type="ECO:0000256" key="6">
    <source>
        <dbReference type="ARBA" id="ARBA00023016"/>
    </source>
</evidence>
<dbReference type="GO" id="GO:0005737">
    <property type="term" value="C:cytoplasm"/>
    <property type="evidence" value="ECO:0007669"/>
    <property type="project" value="UniProtKB-SubCell"/>
</dbReference>
<feature type="binding site" evidence="9">
    <location>
        <position position="81"/>
    </location>
    <ligand>
        <name>ATP</name>
        <dbReference type="ChEBI" id="CHEBI:30616"/>
    </ligand>
</feature>
<dbReference type="NCBIfam" id="NF003555">
    <property type="entry name" value="PRK05218.1"/>
    <property type="match status" value="1"/>
</dbReference>
<feature type="binding site" evidence="9">
    <location>
        <position position="35"/>
    </location>
    <ligand>
        <name>ATP</name>
        <dbReference type="ChEBI" id="CHEBI:30616"/>
    </ligand>
</feature>
<feature type="region of interest" description="A; substrate-binding" evidence="8">
    <location>
        <begin position="1"/>
        <end position="326"/>
    </location>
</feature>
<evidence type="ECO:0000256" key="3">
    <source>
        <dbReference type="ARBA" id="ARBA00022490"/>
    </source>
</evidence>
<dbReference type="Pfam" id="PF00183">
    <property type="entry name" value="HSP90"/>
    <property type="match status" value="1"/>
</dbReference>
<dbReference type="PIRSF" id="PIRSF002583">
    <property type="entry name" value="Hsp90"/>
    <property type="match status" value="1"/>
</dbReference>
<dbReference type="HAMAP" id="MF_00505">
    <property type="entry name" value="HSP90"/>
    <property type="match status" value="1"/>
</dbReference>
<dbReference type="PANTHER" id="PTHR11528">
    <property type="entry name" value="HEAT SHOCK PROTEIN 90 FAMILY MEMBER"/>
    <property type="match status" value="1"/>
</dbReference>
<feature type="binding site" evidence="9">
    <location>
        <position position="326"/>
    </location>
    <ligand>
        <name>ATP</name>
        <dbReference type="ChEBI" id="CHEBI:30616"/>
    </ligand>
</feature>
<dbReference type="GO" id="GO:0005524">
    <property type="term" value="F:ATP binding"/>
    <property type="evidence" value="ECO:0007669"/>
    <property type="project" value="UniProtKB-UniRule"/>
</dbReference>
<dbReference type="SUPFAM" id="SSF54211">
    <property type="entry name" value="Ribosomal protein S5 domain 2-like"/>
    <property type="match status" value="1"/>
</dbReference>
<dbReference type="SUPFAM" id="SSF55874">
    <property type="entry name" value="ATPase domain of HSP90 chaperone/DNA topoisomerase II/histidine kinase"/>
    <property type="match status" value="1"/>
</dbReference>
<dbReference type="Gene3D" id="3.30.565.10">
    <property type="entry name" value="Histidine kinase-like ATPase, C-terminal domain"/>
    <property type="match status" value="1"/>
</dbReference>
<sequence length="634" mass="72098">MASQETTHSFKAEITQLLDIITNSIYTNRDIFLRELISNASDAMDKVRFLSSKGTELLAPEKELRIDVACDKDAHKITITDSGIGMNAEELVANIGTIAHSGSAAFMKEAAEGGEQADSIIGRFGVGFYSVFMVAKNVVLTTRSATPGSKTIVWESTGTGEYSITDAGDEMDRGTKIEIELKESAFEFANPERLQSIVREHSNFVSFPIYVDGEQVNTQPALWREPKFQITKEQYADFYKFLTYDSKEPQDTLHINVDAPVQFNALLFIPDSESGQMFFNDPEAYGLDLYSRRVLIDRRHRELLPQYLGFIRGVVDTEDLPLNISRETLQENLLIGKIRTTITKQILSRLEKMAKDEAEKYTTLWKNHHRVFKLGYSDFMNRDRFAGLLRFNSSVHEDAEGLCSLEEYISRMKEGQKEIYYLSGNSREAIRLNPHGEIFRRKGIEVLYLYEPTDEFIMDSLREFKECKLVCAEQADLKKLGEFADAETAESAPEALSDDDAKNFDDLLKAIKDILGERVKDVRVSERLNDSPACLVSPDGSISSQMQKMMQYMAQDSTPPVKDFEINRDHPLCRNLLKIFKGNSSDDFLQKTVEQLFESALLQEGYLSDPHALVSRMNEILEKSSDWYTEIKHL</sequence>
<dbReference type="Proteomes" id="UP000189733">
    <property type="component" value="Unassembled WGS sequence"/>
</dbReference>
<dbReference type="GO" id="GO:0051082">
    <property type="term" value="F:unfolded protein binding"/>
    <property type="evidence" value="ECO:0007669"/>
    <property type="project" value="UniProtKB-UniRule"/>
</dbReference>
<dbReference type="GO" id="GO:0016887">
    <property type="term" value="F:ATP hydrolysis activity"/>
    <property type="evidence" value="ECO:0007669"/>
    <property type="project" value="InterPro"/>
</dbReference>
<dbReference type="PROSITE" id="PS00298">
    <property type="entry name" value="HSP90"/>
    <property type="match status" value="1"/>
</dbReference>
<evidence type="ECO:0000256" key="7">
    <source>
        <dbReference type="ARBA" id="ARBA00023186"/>
    </source>
</evidence>
<comment type="caution">
    <text evidence="8">Lacks conserved residue(s) required for the propagation of feature annotation.</text>
</comment>
<protein>
    <recommendedName>
        <fullName evidence="8">Chaperone protein HtpG</fullName>
    </recommendedName>
    <alternativeName>
        <fullName evidence="8">Heat shock protein HtpG</fullName>
    </alternativeName>
    <alternativeName>
        <fullName evidence="8">High temperature protein G</fullName>
    </alternativeName>
</protein>
<keyword evidence="11" id="KW-1185">Reference proteome</keyword>
<organism evidence="10 11">
    <name type="scientific">Desulfobaculum bizertense DSM 18034</name>
    <dbReference type="NCBI Taxonomy" id="1121442"/>
    <lineage>
        <taxon>Bacteria</taxon>
        <taxon>Pseudomonadati</taxon>
        <taxon>Thermodesulfobacteriota</taxon>
        <taxon>Desulfovibrionia</taxon>
        <taxon>Desulfovibrionales</taxon>
        <taxon>Desulfovibrionaceae</taxon>
        <taxon>Desulfobaculum</taxon>
    </lineage>
</organism>
<keyword evidence="6 8" id="KW-0346">Stress response</keyword>
<feature type="binding site" evidence="9">
    <location>
        <position position="39"/>
    </location>
    <ligand>
        <name>ATP</name>
        <dbReference type="ChEBI" id="CHEBI:30616"/>
    </ligand>
</feature>
<gene>
    <name evidence="8" type="primary">htpG</name>
    <name evidence="10" type="ORF">SAMN02745702_02403</name>
</gene>
<dbReference type="GO" id="GO:0140662">
    <property type="term" value="F:ATP-dependent protein folding chaperone"/>
    <property type="evidence" value="ECO:0007669"/>
    <property type="project" value="InterPro"/>
</dbReference>
<keyword evidence="3 8" id="KW-0963">Cytoplasm</keyword>
<dbReference type="InterPro" id="IPR036890">
    <property type="entry name" value="HATPase_C_sf"/>
</dbReference>
<feature type="binding site" evidence="9">
    <location>
        <position position="94"/>
    </location>
    <ligand>
        <name>ATP</name>
        <dbReference type="ChEBI" id="CHEBI:30616"/>
    </ligand>
</feature>
<dbReference type="InterPro" id="IPR037196">
    <property type="entry name" value="HSP90_C"/>
</dbReference>
<dbReference type="EMBL" id="FUYA01000008">
    <property type="protein sequence ID" value="SKA78109.1"/>
    <property type="molecule type" value="Genomic_DNA"/>
</dbReference>
<dbReference type="FunFam" id="3.30.565.10:FF:000009">
    <property type="entry name" value="Molecular chaperone HtpG"/>
    <property type="match status" value="1"/>
</dbReference>
<keyword evidence="7 8" id="KW-0143">Chaperone</keyword>
<reference evidence="10 11" key="1">
    <citation type="submission" date="2017-02" db="EMBL/GenBank/DDBJ databases">
        <authorList>
            <person name="Peterson S.W."/>
        </authorList>
    </citation>
    <scope>NUCLEOTIDE SEQUENCE [LARGE SCALE GENOMIC DNA]</scope>
    <source>
        <strain evidence="10 11">DSM 18034</strain>
    </source>
</reference>
<feature type="binding site" evidence="9">
    <location>
        <position position="86"/>
    </location>
    <ligand>
        <name>ATP</name>
        <dbReference type="ChEBI" id="CHEBI:30616"/>
    </ligand>
</feature>
<accession>A0A1T4WLL9</accession>
<dbReference type="Gene3D" id="1.20.120.790">
    <property type="entry name" value="Heat shock protein 90, C-terminal domain"/>
    <property type="match status" value="1"/>
</dbReference>
<dbReference type="Gene3D" id="3.40.50.11260">
    <property type="match status" value="1"/>
</dbReference>
<comment type="subcellular location">
    <subcellularLocation>
        <location evidence="1 8">Cytoplasm</location>
    </subcellularLocation>
</comment>
<dbReference type="InterPro" id="IPR001404">
    <property type="entry name" value="Hsp90_fam"/>
</dbReference>
<feature type="binding site" evidence="9">
    <location>
        <begin position="101"/>
        <end position="102"/>
    </location>
    <ligand>
        <name>ATP</name>
        <dbReference type="ChEBI" id="CHEBI:30616"/>
    </ligand>
</feature>
<evidence type="ECO:0000256" key="4">
    <source>
        <dbReference type="ARBA" id="ARBA00022741"/>
    </source>
</evidence>
<evidence type="ECO:0000256" key="2">
    <source>
        <dbReference type="ARBA" id="ARBA00008239"/>
    </source>
</evidence>
<proteinExistence type="inferred from homology"/>
<dbReference type="PRINTS" id="PR00775">
    <property type="entry name" value="HEATSHOCK90"/>
</dbReference>
<name>A0A1T4WLL9_9BACT</name>
<evidence type="ECO:0000313" key="11">
    <source>
        <dbReference type="Proteomes" id="UP000189733"/>
    </source>
</evidence>
<keyword evidence="4 8" id="KW-0547">Nucleotide-binding</keyword>
<comment type="subunit">
    <text evidence="8">Homodimer.</text>
</comment>
<dbReference type="OrthoDB" id="9802640at2"/>
<dbReference type="SUPFAM" id="SSF110942">
    <property type="entry name" value="HSP90 C-terminal domain"/>
    <property type="match status" value="1"/>
</dbReference>
<evidence type="ECO:0000256" key="5">
    <source>
        <dbReference type="ARBA" id="ARBA00022840"/>
    </source>
</evidence>
<dbReference type="AlphaFoldDB" id="A0A1T4WLL9"/>
<evidence type="ECO:0000256" key="9">
    <source>
        <dbReference type="PIRSR" id="PIRSR002583-1"/>
    </source>
</evidence>
<evidence type="ECO:0000256" key="8">
    <source>
        <dbReference type="HAMAP-Rule" id="MF_00505"/>
    </source>
</evidence>
<keyword evidence="5 8" id="KW-0067">ATP-binding</keyword>
<dbReference type="CDD" id="cd16927">
    <property type="entry name" value="HATPase_Hsp90-like"/>
    <property type="match status" value="1"/>
</dbReference>
<comment type="function">
    <text evidence="8">Molecular chaperone. Has ATPase activity.</text>
</comment>
<comment type="similarity">
    <text evidence="2 8">Belongs to the heat shock protein 90 family.</text>
</comment>
<dbReference type="InterPro" id="IPR020575">
    <property type="entry name" value="Hsp90_N"/>
</dbReference>
<dbReference type="InterPro" id="IPR019805">
    <property type="entry name" value="Heat_shock_protein_90_CS"/>
</dbReference>
<evidence type="ECO:0000313" key="10">
    <source>
        <dbReference type="EMBL" id="SKA78109.1"/>
    </source>
</evidence>
<dbReference type="InterPro" id="IPR020568">
    <property type="entry name" value="Ribosomal_Su5_D2-typ_SF"/>
</dbReference>
<feature type="region of interest" description="C" evidence="8">
    <location>
        <begin position="549"/>
        <end position="634"/>
    </location>
</feature>
<dbReference type="Pfam" id="PF13589">
    <property type="entry name" value="HATPase_c_3"/>
    <property type="match status" value="1"/>
</dbReference>
<dbReference type="STRING" id="1121442.SAMN02745702_02403"/>